<dbReference type="PANTHER" id="PTHR42867">
    <property type="entry name" value="MEMBRANE PROTEIN-RELATED"/>
    <property type="match status" value="1"/>
</dbReference>
<feature type="transmembrane region" description="Helical" evidence="2">
    <location>
        <begin position="267"/>
        <end position="287"/>
    </location>
</feature>
<dbReference type="Proteomes" id="UP001174909">
    <property type="component" value="Unassembled WGS sequence"/>
</dbReference>
<feature type="region of interest" description="Disordered" evidence="1">
    <location>
        <begin position="343"/>
        <end position="388"/>
    </location>
</feature>
<evidence type="ECO:0000256" key="2">
    <source>
        <dbReference type="SAM" id="Phobius"/>
    </source>
</evidence>
<proteinExistence type="predicted"/>
<dbReference type="PANTHER" id="PTHR42867:SF1">
    <property type="entry name" value="MEMBRANE PROTEIN-RELATED"/>
    <property type="match status" value="1"/>
</dbReference>
<keyword evidence="2" id="KW-1133">Transmembrane helix</keyword>
<evidence type="ECO:0000313" key="3">
    <source>
        <dbReference type="EMBL" id="CAI8048809.1"/>
    </source>
</evidence>
<dbReference type="AlphaFoldDB" id="A0AA35TIW1"/>
<feature type="compositionally biased region" description="Acidic residues" evidence="1">
    <location>
        <begin position="368"/>
        <end position="382"/>
    </location>
</feature>
<dbReference type="Pfam" id="PF07136">
    <property type="entry name" value="DUF1385"/>
    <property type="match status" value="1"/>
</dbReference>
<accession>A0AA35TIW1</accession>
<evidence type="ECO:0000313" key="4">
    <source>
        <dbReference type="Proteomes" id="UP001174909"/>
    </source>
</evidence>
<protein>
    <submittedName>
        <fullName evidence="3">Uncharacterized protein YqhQ</fullName>
    </submittedName>
</protein>
<feature type="transmembrane region" description="Helical" evidence="2">
    <location>
        <begin position="140"/>
        <end position="164"/>
    </location>
</feature>
<feature type="transmembrane region" description="Helical" evidence="2">
    <location>
        <begin position="176"/>
        <end position="195"/>
    </location>
</feature>
<dbReference type="EMBL" id="CASHTH010003751">
    <property type="protein sequence ID" value="CAI8048809.1"/>
    <property type="molecule type" value="Genomic_DNA"/>
</dbReference>
<dbReference type="InterPro" id="IPR010787">
    <property type="entry name" value="DUF1385"/>
</dbReference>
<comment type="caution">
    <text evidence="3">The sequence shown here is derived from an EMBL/GenBank/DDBJ whole genome shotgun (WGS) entry which is preliminary data.</text>
</comment>
<keyword evidence="2" id="KW-0812">Transmembrane</keyword>
<feature type="transmembrane region" description="Helical" evidence="2">
    <location>
        <begin position="242"/>
        <end position="261"/>
    </location>
</feature>
<keyword evidence="2" id="KW-0472">Membrane</keyword>
<reference evidence="3" key="1">
    <citation type="submission" date="2023-03" db="EMBL/GenBank/DDBJ databases">
        <authorList>
            <person name="Steffen K."/>
            <person name="Cardenas P."/>
        </authorList>
    </citation>
    <scope>NUCLEOTIDE SEQUENCE</scope>
</reference>
<keyword evidence="4" id="KW-1185">Reference proteome</keyword>
<organism evidence="3 4">
    <name type="scientific">Geodia barretti</name>
    <name type="common">Barrett's horny sponge</name>
    <dbReference type="NCBI Taxonomy" id="519541"/>
    <lineage>
        <taxon>Eukaryota</taxon>
        <taxon>Metazoa</taxon>
        <taxon>Porifera</taxon>
        <taxon>Demospongiae</taxon>
        <taxon>Heteroscleromorpha</taxon>
        <taxon>Tetractinellida</taxon>
        <taxon>Astrophorina</taxon>
        <taxon>Geodiidae</taxon>
        <taxon>Geodia</taxon>
    </lineage>
</organism>
<gene>
    <name evidence="3" type="ORF">GBAR_LOCUS26913</name>
</gene>
<sequence length="388" mass="42005">METLDYFFVAPPSACQDWVASAGFDFPAAISKQRLTNGDRQRAVAEQPRVTYGGQAVIEGVMIRGREYYSLAVRRPDGHIFHYNERLNTAFTGPVRRIPLLRGVLVLLETLLLGIKTLNRSAALASVEGPNGGKEEIPGWLLALTLIVSLTLGVGIFFILPLLVVRIIDPFIASDVVSNLIEGAIRLVILVAYISGIGMMKDIRRVFAYHGAEHMAVHTYEAGLDLTVENVRKFNTPHPRCGTAFLLTVVLVSIVVFAFLGRPDLEWRILSRIMLIPVVAAISYEFIRFSGVHPTWTISKFIAGPGLWLQRLTTRQPEDDQIEVAITAMGSAVAADAGLQYDSPFEDYGVPPASGEGDTGADAVSPEGEGDDVADGPDDGGDGETAGV</sequence>
<name>A0AA35TIW1_GEOBA</name>
<evidence type="ECO:0000256" key="1">
    <source>
        <dbReference type="SAM" id="MobiDB-lite"/>
    </source>
</evidence>